<keyword evidence="2" id="KW-1185">Reference proteome</keyword>
<comment type="caution">
    <text evidence="1">The sequence shown here is derived from an EMBL/GenBank/DDBJ whole genome shotgun (WGS) entry which is preliminary data.</text>
</comment>
<proteinExistence type="predicted"/>
<name>A0ACC2UC58_9FUNG</name>
<evidence type="ECO:0000313" key="2">
    <source>
        <dbReference type="Proteomes" id="UP001165960"/>
    </source>
</evidence>
<sequence length="122" mass="13734">MKLAAAIIAYSIIDSSLATPILGYPKEAKLHAATPLTSRVEKKGGTKHAHAIPDEAGWEILDRYGQVIRKYDAIDWEAKKESWRKAYEGSYTSVPVQTHRHPIEKEVALLNQFMHDKDSADF</sequence>
<evidence type="ECO:0000313" key="1">
    <source>
        <dbReference type="EMBL" id="KAJ9084469.1"/>
    </source>
</evidence>
<dbReference type="EMBL" id="QTSX02000839">
    <property type="protein sequence ID" value="KAJ9084469.1"/>
    <property type="molecule type" value="Genomic_DNA"/>
</dbReference>
<gene>
    <name evidence="1" type="ORF">DSO57_1024150</name>
</gene>
<protein>
    <submittedName>
        <fullName evidence="1">Uncharacterized protein</fullName>
    </submittedName>
</protein>
<organism evidence="1 2">
    <name type="scientific">Entomophthora muscae</name>
    <dbReference type="NCBI Taxonomy" id="34485"/>
    <lineage>
        <taxon>Eukaryota</taxon>
        <taxon>Fungi</taxon>
        <taxon>Fungi incertae sedis</taxon>
        <taxon>Zoopagomycota</taxon>
        <taxon>Entomophthoromycotina</taxon>
        <taxon>Entomophthoromycetes</taxon>
        <taxon>Entomophthorales</taxon>
        <taxon>Entomophthoraceae</taxon>
        <taxon>Entomophthora</taxon>
    </lineage>
</organism>
<dbReference type="Proteomes" id="UP001165960">
    <property type="component" value="Unassembled WGS sequence"/>
</dbReference>
<reference evidence="1" key="1">
    <citation type="submission" date="2022-04" db="EMBL/GenBank/DDBJ databases">
        <title>Genome of the entomopathogenic fungus Entomophthora muscae.</title>
        <authorList>
            <person name="Elya C."/>
            <person name="Lovett B.R."/>
            <person name="Lee E."/>
            <person name="Macias A.M."/>
            <person name="Hajek A.E."/>
            <person name="De Bivort B.L."/>
            <person name="Kasson M.T."/>
            <person name="De Fine Licht H.H."/>
            <person name="Stajich J.E."/>
        </authorList>
    </citation>
    <scope>NUCLEOTIDE SEQUENCE</scope>
    <source>
        <strain evidence="1">Berkeley</strain>
    </source>
</reference>
<accession>A0ACC2UC58</accession>